<dbReference type="Pfam" id="PF01052">
    <property type="entry name" value="FliMN_C"/>
    <property type="match status" value="1"/>
</dbReference>
<dbReference type="AlphaFoldDB" id="A0A8J3DUT3"/>
<evidence type="ECO:0000313" key="10">
    <source>
        <dbReference type="EMBL" id="GGE46449.1"/>
    </source>
</evidence>
<dbReference type="GO" id="GO:0016787">
    <property type="term" value="F:hydrolase activity"/>
    <property type="evidence" value="ECO:0007669"/>
    <property type="project" value="InterPro"/>
</dbReference>
<feature type="domain" description="CheC-like protein" evidence="9">
    <location>
        <begin position="42"/>
        <end position="79"/>
    </location>
</feature>
<dbReference type="GO" id="GO:0005886">
    <property type="term" value="C:plasma membrane"/>
    <property type="evidence" value="ECO:0007669"/>
    <property type="project" value="UniProtKB-SubCell"/>
</dbReference>
<dbReference type="InterPro" id="IPR001543">
    <property type="entry name" value="FliN-like_C"/>
</dbReference>
<feature type="domain" description="CheC-like protein" evidence="9">
    <location>
        <begin position="139"/>
        <end position="172"/>
    </location>
</feature>
<keyword evidence="10" id="KW-0282">Flagellum</keyword>
<dbReference type="InterPro" id="IPR028976">
    <property type="entry name" value="CheC-like_sf"/>
</dbReference>
<evidence type="ECO:0000259" key="8">
    <source>
        <dbReference type="Pfam" id="PF01052"/>
    </source>
</evidence>
<dbReference type="SUPFAM" id="SSF101801">
    <property type="entry name" value="Surface presentation of antigens (SPOA)"/>
    <property type="match status" value="1"/>
</dbReference>
<protein>
    <submittedName>
        <fullName evidence="10">Flagellar motor switch phosphatase FliY</fullName>
    </submittedName>
</protein>
<evidence type="ECO:0000259" key="9">
    <source>
        <dbReference type="Pfam" id="PF04509"/>
    </source>
</evidence>
<dbReference type="NCBIfam" id="NF005995">
    <property type="entry name" value="PRK08119.1"/>
    <property type="match status" value="1"/>
</dbReference>
<comment type="similarity">
    <text evidence="2">Belongs to the FliN/MopA/SpaO family.</text>
</comment>
<dbReference type="CDD" id="cd17907">
    <property type="entry name" value="FliY_FliN-Y"/>
    <property type="match status" value="1"/>
</dbReference>
<keyword evidence="11" id="KW-1185">Reference proteome</keyword>
<keyword evidence="5" id="KW-0283">Flagellar rotation</keyword>
<gene>
    <name evidence="10" type="primary">fliY</name>
    <name evidence="10" type="ORF">GCM10011391_26570</name>
</gene>
<evidence type="ECO:0000256" key="7">
    <source>
        <dbReference type="SAM" id="MobiDB-lite"/>
    </source>
</evidence>
<feature type="compositionally biased region" description="Low complexity" evidence="7">
    <location>
        <begin position="247"/>
        <end position="256"/>
    </location>
</feature>
<evidence type="ECO:0000313" key="11">
    <source>
        <dbReference type="Proteomes" id="UP000628775"/>
    </source>
</evidence>
<evidence type="ECO:0000256" key="6">
    <source>
        <dbReference type="ARBA" id="ARBA00023136"/>
    </source>
</evidence>
<organism evidence="10 11">
    <name type="scientific">Pullulanibacillus camelliae</name>
    <dbReference type="NCBI Taxonomy" id="1707096"/>
    <lineage>
        <taxon>Bacteria</taxon>
        <taxon>Bacillati</taxon>
        <taxon>Bacillota</taxon>
        <taxon>Bacilli</taxon>
        <taxon>Bacillales</taxon>
        <taxon>Sporolactobacillaceae</taxon>
        <taxon>Pullulanibacillus</taxon>
    </lineage>
</organism>
<keyword evidence="3" id="KW-1003">Cell membrane</keyword>
<comment type="caution">
    <text evidence="10">The sequence shown here is derived from an EMBL/GenBank/DDBJ whole genome shotgun (WGS) entry which is preliminary data.</text>
</comment>
<dbReference type="SUPFAM" id="SSF103039">
    <property type="entry name" value="CheC-like"/>
    <property type="match status" value="1"/>
</dbReference>
<dbReference type="GO" id="GO:0009425">
    <property type="term" value="C:bacterial-type flagellum basal body"/>
    <property type="evidence" value="ECO:0007669"/>
    <property type="project" value="InterPro"/>
</dbReference>
<dbReference type="PANTHER" id="PTHR43484:SF1">
    <property type="entry name" value="FLAGELLAR MOTOR SWITCH PROTEIN FLIN"/>
    <property type="match status" value="1"/>
</dbReference>
<dbReference type="GO" id="GO:0003774">
    <property type="term" value="F:cytoskeletal motor activity"/>
    <property type="evidence" value="ECO:0007669"/>
    <property type="project" value="InterPro"/>
</dbReference>
<dbReference type="Gene3D" id="3.40.1550.10">
    <property type="entry name" value="CheC-like"/>
    <property type="match status" value="1"/>
</dbReference>
<dbReference type="InterPro" id="IPR012826">
    <property type="entry name" value="FliN"/>
</dbReference>
<keyword evidence="10" id="KW-0966">Cell projection</keyword>
<evidence type="ECO:0000256" key="5">
    <source>
        <dbReference type="ARBA" id="ARBA00022779"/>
    </source>
</evidence>
<feature type="region of interest" description="Disordered" evidence="7">
    <location>
        <begin position="1"/>
        <end position="37"/>
    </location>
</feature>
<evidence type="ECO:0000256" key="2">
    <source>
        <dbReference type="ARBA" id="ARBA00009226"/>
    </source>
</evidence>
<accession>A0A8J3DUT3</accession>
<keyword evidence="4" id="KW-0145">Chemotaxis</keyword>
<evidence type="ECO:0000256" key="1">
    <source>
        <dbReference type="ARBA" id="ARBA00004413"/>
    </source>
</evidence>
<evidence type="ECO:0000256" key="4">
    <source>
        <dbReference type="ARBA" id="ARBA00022500"/>
    </source>
</evidence>
<feature type="region of interest" description="Disordered" evidence="7">
    <location>
        <begin position="234"/>
        <end position="287"/>
    </location>
</feature>
<dbReference type="NCBIfam" id="TIGR02480">
    <property type="entry name" value="fliN"/>
    <property type="match status" value="1"/>
</dbReference>
<dbReference type="InterPro" id="IPR036429">
    <property type="entry name" value="SpoA-like_sf"/>
</dbReference>
<feature type="compositionally biased region" description="Polar residues" evidence="7">
    <location>
        <begin position="270"/>
        <end position="287"/>
    </location>
</feature>
<dbReference type="InterPro" id="IPR001172">
    <property type="entry name" value="FliN_T3SS_HrcQb"/>
</dbReference>
<dbReference type="EMBL" id="BMIR01000012">
    <property type="protein sequence ID" value="GGE46449.1"/>
    <property type="molecule type" value="Genomic_DNA"/>
</dbReference>
<dbReference type="GO" id="GO:0071973">
    <property type="term" value="P:bacterial-type flagellum-dependent cell motility"/>
    <property type="evidence" value="ECO:0007669"/>
    <property type="project" value="InterPro"/>
</dbReference>
<feature type="domain" description="Flagellar motor switch protein FliN-like C-terminal" evidence="8">
    <location>
        <begin position="308"/>
        <end position="378"/>
    </location>
</feature>
<dbReference type="Proteomes" id="UP000628775">
    <property type="component" value="Unassembled WGS sequence"/>
</dbReference>
<dbReference type="InterPro" id="IPR051469">
    <property type="entry name" value="FliN/MopA/SpaO"/>
</dbReference>
<feature type="compositionally biased region" description="Low complexity" evidence="7">
    <location>
        <begin position="15"/>
        <end position="27"/>
    </location>
</feature>
<name>A0A8J3DUT3_9BACL</name>
<dbReference type="Pfam" id="PF04509">
    <property type="entry name" value="CheC"/>
    <property type="match status" value="2"/>
</dbReference>
<keyword evidence="6" id="KW-0472">Membrane</keyword>
<dbReference type="PANTHER" id="PTHR43484">
    <property type="match status" value="1"/>
</dbReference>
<dbReference type="GO" id="GO:0006935">
    <property type="term" value="P:chemotaxis"/>
    <property type="evidence" value="ECO:0007669"/>
    <property type="project" value="UniProtKB-KW"/>
</dbReference>
<reference evidence="10" key="2">
    <citation type="submission" date="2020-09" db="EMBL/GenBank/DDBJ databases">
        <authorList>
            <person name="Sun Q."/>
            <person name="Zhou Y."/>
        </authorList>
    </citation>
    <scope>NUCLEOTIDE SEQUENCE</scope>
    <source>
        <strain evidence="10">CGMCC 1.15371</strain>
    </source>
</reference>
<dbReference type="PRINTS" id="PR00956">
    <property type="entry name" value="FLGMOTORFLIN"/>
</dbReference>
<reference evidence="10" key="1">
    <citation type="journal article" date="2014" name="Int. J. Syst. Evol. Microbiol.">
        <title>Complete genome sequence of Corynebacterium casei LMG S-19264T (=DSM 44701T), isolated from a smear-ripened cheese.</title>
        <authorList>
            <consortium name="US DOE Joint Genome Institute (JGI-PGF)"/>
            <person name="Walter F."/>
            <person name="Albersmeier A."/>
            <person name="Kalinowski J."/>
            <person name="Ruckert C."/>
        </authorList>
    </citation>
    <scope>NUCLEOTIDE SEQUENCE</scope>
    <source>
        <strain evidence="10">CGMCC 1.15371</strain>
    </source>
</reference>
<keyword evidence="10" id="KW-0969">Cilium</keyword>
<comment type="subcellular location">
    <subcellularLocation>
        <location evidence="1">Cell membrane</location>
        <topology evidence="1">Peripheral membrane protein</topology>
        <orientation evidence="1">Cytoplasmic side</orientation>
    </subcellularLocation>
</comment>
<dbReference type="Gene3D" id="2.30.330.10">
    <property type="entry name" value="SpoA-like"/>
    <property type="match status" value="1"/>
</dbReference>
<evidence type="ECO:0000256" key="3">
    <source>
        <dbReference type="ARBA" id="ARBA00022475"/>
    </source>
</evidence>
<proteinExistence type="inferred from homology"/>
<sequence length="387" mass="42115">MSNEDGMLSQEEIDALLSGDDVSGDSSQNTEGGETEDILTDIEKDTLGEIGNISFSNAATALSNLLNQKVEITTPEISYIKKSAMSDEFPYPHVSVLVSYTEGFEGTNVLLIKREDASVIADLMLGGDGKNPQIEINEIQLSAVQEAMNQMMGSSATSLSTMFEKRVDISPPLAEMLDVKKENWEDDVPDENLFIKVSFSLKIGDLVDSNIMQLVPIDFAKSLVAELTSLHDAANSEKAEAPQVNEASSQQAQSQGTSGGHTESVRAASHTGNENANRMKQPAANVQSAAFREFDTAQEEHSSRNIDLLLDVPLNVTVELGRTKKRIREILELGPGSVIELDKLAGEPVDVLINEKPIAKGEVVVIDENFGVRITEIINQRDRLQKL</sequence>
<dbReference type="InterPro" id="IPR007597">
    <property type="entry name" value="CheC"/>
</dbReference>
<dbReference type="RefSeq" id="WP_188694865.1">
    <property type="nucleotide sequence ID" value="NZ_BMIR01000012.1"/>
</dbReference>